<keyword evidence="1" id="KW-0812">Transmembrane</keyword>
<feature type="transmembrane region" description="Helical" evidence="1">
    <location>
        <begin position="218"/>
        <end position="240"/>
    </location>
</feature>
<feature type="transmembrane region" description="Helical" evidence="1">
    <location>
        <begin position="71"/>
        <end position="91"/>
    </location>
</feature>
<accession>A0A9D4S3B3</accession>
<sequence>MLPLGIFLDIYGTSRTRIIAMCCTALGSLTMLFANEVIWLIFPALLMLGISGLLVLLTDLQVSNLFGSRRLTTMSTIVGASFSGGIVIILMKLTREADVSLHTSFMLISVGFVPILISTIVMLPRSRIPWPLPVGYGKNRGTELQGTQSVKGKGWKRRISDGAKKRCDMMAVLPIMKTRLYMCMVVWFSLMSLKSLVFDLNIEQNLLNLGVLDSDVTQYMSVYAICSLFCLPLSPCVGLIMDWNRTIAEPHHIGQMRSILFATWINYAISFMSSVFALFPNYHVQVISYILVAAEKSTFYATFLAFITHVHFPGEHFGKLVGVALAVSGFFLVAQHPLKLLVYHGFAQHTFYMPSIVLIMILVASCHPICVWCHCKTGKINGSVDTFEEDKTGTELMIESHRDTKTDATSSEQLLDLTIEGMTRISRLNIVYNLE</sequence>
<dbReference type="InterPro" id="IPR011701">
    <property type="entry name" value="MFS"/>
</dbReference>
<reference evidence="2" key="1">
    <citation type="journal article" date="2019" name="bioRxiv">
        <title>The Genome of the Zebra Mussel, Dreissena polymorpha: A Resource for Invasive Species Research.</title>
        <authorList>
            <person name="McCartney M.A."/>
            <person name="Auch B."/>
            <person name="Kono T."/>
            <person name="Mallez S."/>
            <person name="Zhang Y."/>
            <person name="Obille A."/>
            <person name="Becker A."/>
            <person name="Abrahante J.E."/>
            <person name="Garbe J."/>
            <person name="Badalamenti J.P."/>
            <person name="Herman A."/>
            <person name="Mangelson H."/>
            <person name="Liachko I."/>
            <person name="Sullivan S."/>
            <person name="Sone E.D."/>
            <person name="Koren S."/>
            <person name="Silverstein K.A.T."/>
            <person name="Beckman K.B."/>
            <person name="Gohl D.M."/>
        </authorList>
    </citation>
    <scope>NUCLEOTIDE SEQUENCE</scope>
    <source>
        <strain evidence="2">Duluth1</strain>
        <tissue evidence="2">Whole animal</tissue>
    </source>
</reference>
<evidence type="ECO:0000313" key="2">
    <source>
        <dbReference type="EMBL" id="KAH3888347.1"/>
    </source>
</evidence>
<comment type="caution">
    <text evidence="2">The sequence shown here is derived from an EMBL/GenBank/DDBJ whole genome shotgun (WGS) entry which is preliminary data.</text>
</comment>
<keyword evidence="1" id="KW-1133">Transmembrane helix</keyword>
<dbReference type="EMBL" id="JAIWYP010000001">
    <property type="protein sequence ID" value="KAH3888347.1"/>
    <property type="molecule type" value="Genomic_DNA"/>
</dbReference>
<feature type="transmembrane region" description="Helical" evidence="1">
    <location>
        <begin position="261"/>
        <end position="280"/>
    </location>
</feature>
<feature type="transmembrane region" description="Helical" evidence="1">
    <location>
        <begin position="286"/>
        <end position="308"/>
    </location>
</feature>
<dbReference type="AlphaFoldDB" id="A0A9D4S3B3"/>
<feature type="transmembrane region" description="Helical" evidence="1">
    <location>
        <begin position="180"/>
        <end position="198"/>
    </location>
</feature>
<proteinExistence type="predicted"/>
<evidence type="ECO:0008006" key="4">
    <source>
        <dbReference type="Google" id="ProtNLM"/>
    </source>
</evidence>
<feature type="transmembrane region" description="Helical" evidence="1">
    <location>
        <begin position="103"/>
        <end position="123"/>
    </location>
</feature>
<gene>
    <name evidence="2" type="ORF">DPMN_012380</name>
</gene>
<keyword evidence="3" id="KW-1185">Reference proteome</keyword>
<dbReference type="InterPro" id="IPR027197">
    <property type="entry name" value="SLC43A3"/>
</dbReference>
<protein>
    <recommendedName>
        <fullName evidence="4">Solute carrier family 43 member 3</fullName>
    </recommendedName>
</protein>
<dbReference type="SUPFAM" id="SSF103473">
    <property type="entry name" value="MFS general substrate transporter"/>
    <property type="match status" value="1"/>
</dbReference>
<organism evidence="2 3">
    <name type="scientific">Dreissena polymorpha</name>
    <name type="common">Zebra mussel</name>
    <name type="synonym">Mytilus polymorpha</name>
    <dbReference type="NCBI Taxonomy" id="45954"/>
    <lineage>
        <taxon>Eukaryota</taxon>
        <taxon>Metazoa</taxon>
        <taxon>Spiralia</taxon>
        <taxon>Lophotrochozoa</taxon>
        <taxon>Mollusca</taxon>
        <taxon>Bivalvia</taxon>
        <taxon>Autobranchia</taxon>
        <taxon>Heteroconchia</taxon>
        <taxon>Euheterodonta</taxon>
        <taxon>Imparidentia</taxon>
        <taxon>Neoheterodontei</taxon>
        <taxon>Myida</taxon>
        <taxon>Dreissenoidea</taxon>
        <taxon>Dreissenidae</taxon>
        <taxon>Dreissena</taxon>
    </lineage>
</organism>
<dbReference type="PANTHER" id="PTHR20765:SF1">
    <property type="entry name" value="EQUILIBRATIVE NUCLEOBASE TRANSPORTER 1"/>
    <property type="match status" value="1"/>
</dbReference>
<dbReference type="PANTHER" id="PTHR20765">
    <property type="entry name" value="SOLUTE CARRIER FAMILY 43 MEMBER 3-RELATED"/>
    <property type="match status" value="1"/>
</dbReference>
<dbReference type="GO" id="GO:0022857">
    <property type="term" value="F:transmembrane transporter activity"/>
    <property type="evidence" value="ECO:0007669"/>
    <property type="project" value="InterPro"/>
</dbReference>
<keyword evidence="1" id="KW-0472">Membrane</keyword>
<dbReference type="InterPro" id="IPR036259">
    <property type="entry name" value="MFS_trans_sf"/>
</dbReference>
<dbReference type="Gene3D" id="1.20.1250.20">
    <property type="entry name" value="MFS general substrate transporter like domains"/>
    <property type="match status" value="1"/>
</dbReference>
<reference evidence="2" key="2">
    <citation type="submission" date="2020-11" db="EMBL/GenBank/DDBJ databases">
        <authorList>
            <person name="McCartney M.A."/>
            <person name="Auch B."/>
            <person name="Kono T."/>
            <person name="Mallez S."/>
            <person name="Becker A."/>
            <person name="Gohl D.M."/>
            <person name="Silverstein K.A.T."/>
            <person name="Koren S."/>
            <person name="Bechman K.B."/>
            <person name="Herman A."/>
            <person name="Abrahante J.E."/>
            <person name="Garbe J."/>
        </authorList>
    </citation>
    <scope>NUCLEOTIDE SEQUENCE</scope>
    <source>
        <strain evidence="2">Duluth1</strain>
        <tissue evidence="2">Whole animal</tissue>
    </source>
</reference>
<evidence type="ECO:0000313" key="3">
    <source>
        <dbReference type="Proteomes" id="UP000828390"/>
    </source>
</evidence>
<feature type="transmembrane region" description="Helical" evidence="1">
    <location>
        <begin position="320"/>
        <end position="338"/>
    </location>
</feature>
<name>A0A9D4S3B3_DREPO</name>
<dbReference type="Proteomes" id="UP000828390">
    <property type="component" value="Unassembled WGS sequence"/>
</dbReference>
<feature type="transmembrane region" description="Helical" evidence="1">
    <location>
        <begin position="350"/>
        <end position="373"/>
    </location>
</feature>
<evidence type="ECO:0000256" key="1">
    <source>
        <dbReference type="SAM" id="Phobius"/>
    </source>
</evidence>
<feature type="transmembrane region" description="Helical" evidence="1">
    <location>
        <begin position="37"/>
        <end position="59"/>
    </location>
</feature>
<dbReference type="Pfam" id="PF07690">
    <property type="entry name" value="MFS_1"/>
    <property type="match status" value="1"/>
</dbReference>